<dbReference type="RefSeq" id="WP_129220057.1">
    <property type="nucleotide sequence ID" value="NZ_QYBC01000012.1"/>
</dbReference>
<comment type="caution">
    <text evidence="1">The sequence shown here is derived from an EMBL/GenBank/DDBJ whole genome shotgun (WGS) entry which is preliminary data.</text>
</comment>
<dbReference type="EMBL" id="QYBC01000012">
    <property type="protein sequence ID" value="RYB03938.1"/>
    <property type="molecule type" value="Genomic_DNA"/>
</dbReference>
<reference evidence="1 2" key="1">
    <citation type="submission" date="2018-09" db="EMBL/GenBank/DDBJ databases">
        <authorList>
            <person name="Grouzdev D.S."/>
            <person name="Krutkina M.S."/>
        </authorList>
    </citation>
    <scope>NUCLEOTIDE SEQUENCE [LARGE SCALE GENOMIC DNA]</scope>
    <source>
        <strain evidence="1 2">RmlP001</strain>
    </source>
</reference>
<proteinExistence type="predicted"/>
<reference evidence="1 2" key="2">
    <citation type="submission" date="2019-02" db="EMBL/GenBank/DDBJ databases">
        <title>'Lichenibacterium ramalinii' gen. nov. sp. nov., 'Lichenibacterium minor' gen. nov. sp. nov.</title>
        <authorList>
            <person name="Pankratov T."/>
        </authorList>
    </citation>
    <scope>NUCLEOTIDE SEQUENCE [LARGE SCALE GENOMIC DNA]</scope>
    <source>
        <strain evidence="1 2">RmlP001</strain>
    </source>
</reference>
<evidence type="ECO:0000313" key="2">
    <source>
        <dbReference type="Proteomes" id="UP000289411"/>
    </source>
</evidence>
<name>A0A4Q2RD93_9HYPH</name>
<evidence type="ECO:0000313" key="1">
    <source>
        <dbReference type="EMBL" id="RYB03938.1"/>
    </source>
</evidence>
<dbReference type="AlphaFoldDB" id="A0A4Q2RD93"/>
<gene>
    <name evidence="1" type="ORF">D3272_15210</name>
</gene>
<sequence>MTALTIDNDDGLIDALRATAARRQATSHAIVGSARSAMVDRESGSTTFRDLASLQPLGFETGRRWDREDTRDRAVLR</sequence>
<dbReference type="Proteomes" id="UP000289411">
    <property type="component" value="Unassembled WGS sequence"/>
</dbReference>
<accession>A0A4Q2RD93</accession>
<organism evidence="1 2">
    <name type="scientific">Lichenibacterium ramalinae</name>
    <dbReference type="NCBI Taxonomy" id="2316527"/>
    <lineage>
        <taxon>Bacteria</taxon>
        <taxon>Pseudomonadati</taxon>
        <taxon>Pseudomonadota</taxon>
        <taxon>Alphaproteobacteria</taxon>
        <taxon>Hyphomicrobiales</taxon>
        <taxon>Lichenihabitantaceae</taxon>
        <taxon>Lichenibacterium</taxon>
    </lineage>
</organism>
<protein>
    <submittedName>
        <fullName evidence="1">Uncharacterized protein</fullName>
    </submittedName>
</protein>
<keyword evidence="2" id="KW-1185">Reference proteome</keyword>